<dbReference type="EMBL" id="DXGK01000103">
    <property type="protein sequence ID" value="HIW70701.1"/>
    <property type="molecule type" value="Genomic_DNA"/>
</dbReference>
<organism evidence="1 2">
    <name type="scientific">Candidatus Limosilactobacillus merdipullorum</name>
    <dbReference type="NCBI Taxonomy" id="2838653"/>
    <lineage>
        <taxon>Bacteria</taxon>
        <taxon>Bacillati</taxon>
        <taxon>Bacillota</taxon>
        <taxon>Bacilli</taxon>
        <taxon>Lactobacillales</taxon>
        <taxon>Lactobacillaceae</taxon>
        <taxon>Limosilactobacillus</taxon>
    </lineage>
</organism>
<dbReference type="Pfam" id="PF08282">
    <property type="entry name" value="Hydrolase_3"/>
    <property type="match status" value="1"/>
</dbReference>
<dbReference type="GO" id="GO:0000287">
    <property type="term" value="F:magnesium ion binding"/>
    <property type="evidence" value="ECO:0007669"/>
    <property type="project" value="TreeGrafter"/>
</dbReference>
<dbReference type="InterPro" id="IPR006379">
    <property type="entry name" value="HAD-SF_hydro_IIB"/>
</dbReference>
<dbReference type="InterPro" id="IPR036412">
    <property type="entry name" value="HAD-like_sf"/>
</dbReference>
<dbReference type="CDD" id="cd07516">
    <property type="entry name" value="HAD_Pase"/>
    <property type="match status" value="1"/>
</dbReference>
<accession>A0A9D1QRJ5</accession>
<evidence type="ECO:0000313" key="1">
    <source>
        <dbReference type="EMBL" id="HIW70701.1"/>
    </source>
</evidence>
<dbReference type="GO" id="GO:0005829">
    <property type="term" value="C:cytosol"/>
    <property type="evidence" value="ECO:0007669"/>
    <property type="project" value="TreeGrafter"/>
</dbReference>
<dbReference type="Gene3D" id="3.30.1240.10">
    <property type="match status" value="1"/>
</dbReference>
<gene>
    <name evidence="1" type="ORF">H9876_04955</name>
</gene>
<dbReference type="GO" id="GO:0016791">
    <property type="term" value="F:phosphatase activity"/>
    <property type="evidence" value="ECO:0007669"/>
    <property type="project" value="TreeGrafter"/>
</dbReference>
<dbReference type="InterPro" id="IPR000150">
    <property type="entry name" value="Cof"/>
</dbReference>
<proteinExistence type="predicted"/>
<name>A0A9D1QRJ5_9LACO</name>
<dbReference type="AlphaFoldDB" id="A0A9D1QRJ5"/>
<dbReference type="NCBIfam" id="TIGR01484">
    <property type="entry name" value="HAD-SF-IIB"/>
    <property type="match status" value="1"/>
</dbReference>
<dbReference type="PANTHER" id="PTHR10000">
    <property type="entry name" value="PHOSPHOSERINE PHOSPHATASE"/>
    <property type="match status" value="1"/>
</dbReference>
<dbReference type="Gene3D" id="3.40.50.1000">
    <property type="entry name" value="HAD superfamily/HAD-like"/>
    <property type="match status" value="1"/>
</dbReference>
<keyword evidence="1" id="KW-0378">Hydrolase</keyword>
<reference evidence="1" key="1">
    <citation type="journal article" date="2021" name="PeerJ">
        <title>Extensive microbial diversity within the chicken gut microbiome revealed by metagenomics and culture.</title>
        <authorList>
            <person name="Gilroy R."/>
            <person name="Ravi A."/>
            <person name="Getino M."/>
            <person name="Pursley I."/>
            <person name="Horton D.L."/>
            <person name="Alikhan N.F."/>
            <person name="Baker D."/>
            <person name="Gharbi K."/>
            <person name="Hall N."/>
            <person name="Watson M."/>
            <person name="Adriaenssens E.M."/>
            <person name="Foster-Nyarko E."/>
            <person name="Jarju S."/>
            <person name="Secka A."/>
            <person name="Antonio M."/>
            <person name="Oren A."/>
            <person name="Chaudhuri R.R."/>
            <person name="La Ragione R."/>
            <person name="Hildebrand F."/>
            <person name="Pallen M.J."/>
        </authorList>
    </citation>
    <scope>NUCLEOTIDE SEQUENCE</scope>
    <source>
        <strain evidence="1">ChiHejej3B27-2180</strain>
    </source>
</reference>
<dbReference type="NCBIfam" id="TIGR00099">
    <property type="entry name" value="Cof-subfamily"/>
    <property type="match status" value="1"/>
</dbReference>
<dbReference type="SUPFAM" id="SSF56784">
    <property type="entry name" value="HAD-like"/>
    <property type="match status" value="1"/>
</dbReference>
<reference evidence="1" key="2">
    <citation type="submission" date="2021-04" db="EMBL/GenBank/DDBJ databases">
        <authorList>
            <person name="Gilroy R."/>
        </authorList>
    </citation>
    <scope>NUCLEOTIDE SEQUENCE</scope>
    <source>
        <strain evidence="1">ChiHejej3B27-2180</strain>
    </source>
</reference>
<protein>
    <submittedName>
        <fullName evidence="1">Cof-type HAD-IIB family hydrolase</fullName>
    </submittedName>
</protein>
<dbReference type="Proteomes" id="UP000886878">
    <property type="component" value="Unassembled WGS sequence"/>
</dbReference>
<dbReference type="InterPro" id="IPR023214">
    <property type="entry name" value="HAD_sf"/>
</dbReference>
<sequence>MTKYLIALDLDGTTLNDQSRISLRTQRTLNKLAKMGNVVSIITGRPFRISHQYYDQLQLHSPMANLNGALTHIPYRQWKDEESETVPRDLVFDLLAHQKELGVETISVEDKSHVWANRPTSILPEFIPDHLQSDQLLSSGTLNHDPLCVTVHYQAALLPRLKKFVMDNYGDVVEPRVWGGSYDIIELIHRGIHKEKSVKKIAAAYGINRQQIIAFGDESNDREMLAYAGTGVAMKNAISKIKSVADDVTPWDNNADGLARYLQGFFGLRDE</sequence>
<comment type="caution">
    <text evidence="1">The sequence shown here is derived from an EMBL/GenBank/DDBJ whole genome shotgun (WGS) entry which is preliminary data.</text>
</comment>
<dbReference type="PANTHER" id="PTHR10000:SF23">
    <property type="entry name" value="5-AMINO-6-(5-PHOSPHO-D-RIBITYLAMINO)URACIL PHOSPHATASE YITU"/>
    <property type="match status" value="1"/>
</dbReference>
<evidence type="ECO:0000313" key="2">
    <source>
        <dbReference type="Proteomes" id="UP000886878"/>
    </source>
</evidence>